<reference evidence="1 2" key="1">
    <citation type="submission" date="2021-03" db="EMBL/GenBank/DDBJ databases">
        <title>Aliifodinibius sp. nov., a new bacterium isolated from saline soil.</title>
        <authorList>
            <person name="Galisteo C."/>
            <person name="De La Haba R."/>
            <person name="Sanchez-Porro C."/>
            <person name="Ventosa A."/>
        </authorList>
    </citation>
    <scope>NUCLEOTIDE SEQUENCE [LARGE SCALE GENOMIC DNA]</scope>
    <source>
        <strain evidence="1 2">1BSP15-2V2</strain>
    </source>
</reference>
<protein>
    <recommendedName>
        <fullName evidence="3">DUF4377 domain-containing protein</fullName>
    </recommendedName>
</protein>
<organism evidence="1 2">
    <name type="scientific">Fodinibius salsisoli</name>
    <dbReference type="NCBI Taxonomy" id="2820877"/>
    <lineage>
        <taxon>Bacteria</taxon>
        <taxon>Pseudomonadati</taxon>
        <taxon>Balneolota</taxon>
        <taxon>Balneolia</taxon>
        <taxon>Balneolales</taxon>
        <taxon>Balneolaceae</taxon>
        <taxon>Fodinibius</taxon>
    </lineage>
</organism>
<evidence type="ECO:0008006" key="3">
    <source>
        <dbReference type="Google" id="ProtNLM"/>
    </source>
</evidence>
<evidence type="ECO:0000313" key="1">
    <source>
        <dbReference type="EMBL" id="MCW9708609.1"/>
    </source>
</evidence>
<gene>
    <name evidence="1" type="ORF">J6I44_17240</name>
</gene>
<comment type="caution">
    <text evidence="1">The sequence shown here is derived from an EMBL/GenBank/DDBJ whole genome shotgun (WGS) entry which is preliminary data.</text>
</comment>
<dbReference type="RefSeq" id="WP_265767396.1">
    <property type="nucleotide sequence ID" value="NZ_JAGGJA010000015.1"/>
</dbReference>
<evidence type="ECO:0000313" key="2">
    <source>
        <dbReference type="Proteomes" id="UP001207918"/>
    </source>
</evidence>
<dbReference type="Proteomes" id="UP001207918">
    <property type="component" value="Unassembled WGS sequence"/>
</dbReference>
<sequence>MRSFIPKLYILSLFVGLAIFTAGCGSDEFNLLNPQEVTLFVDHYSGNNNPGIFLYPNRQPAPLSLRGFEERQLGYTYRVKAKVYVPGQPAMDGPNRWFKFIKVISEERYTGNKPFEISLLQHHILGSGLGYRKREGTFLYGSYELRPATEEISKQLDELSELRSKFEEDPEYVRQILLKAIVRHDPENRGEGYLVHEIVFVD</sequence>
<dbReference type="EMBL" id="JAGGJA010000015">
    <property type="protein sequence ID" value="MCW9708609.1"/>
    <property type="molecule type" value="Genomic_DNA"/>
</dbReference>
<name>A0ABT3PRW9_9BACT</name>
<proteinExistence type="predicted"/>
<dbReference type="PROSITE" id="PS51257">
    <property type="entry name" value="PROKAR_LIPOPROTEIN"/>
    <property type="match status" value="1"/>
</dbReference>
<accession>A0ABT3PRW9</accession>
<keyword evidence="2" id="KW-1185">Reference proteome</keyword>